<evidence type="ECO:0000313" key="2">
    <source>
        <dbReference type="EMBL" id="TRY91356.1"/>
    </source>
</evidence>
<dbReference type="STRING" id="623744.A0A553QNL8"/>
<dbReference type="Proteomes" id="UP000316079">
    <property type="component" value="Unassembled WGS sequence"/>
</dbReference>
<proteinExistence type="predicted"/>
<feature type="region of interest" description="Disordered" evidence="1">
    <location>
        <begin position="210"/>
        <end position="230"/>
    </location>
</feature>
<dbReference type="AlphaFoldDB" id="A0A553QNL8"/>
<sequence length="471" mass="52582">MSDSCCATIGAQYDLTFWWKLSLAVRGPRQESLSESSNSDLQETELVRLQERASRLLQRSQQSLSSGSVPISSEGLGCSEFTSPVSSEEPIQRPILPILTPSTNVFEPSLCERVEFPTTLSSDWSGVRREDDILFQWRLRRKMEQARQLYQVAPPLVSTLHKTSAHTVGPNQTQSPLFHHKANLSFTPVASISLDPVIFESALPISSPSISRLKPDNIEEQPDPDIQTKPLRHLSSHIVTKNSEALSLQTQQCKSIGTQPNIPEPLAESHRPQKSSSPSPLSSVTTEESWLVCQEKKVATTRRTPENERREKKKALSNRRKKSERNVEQGCGSLNARRSRVHERAHYNKPQESHGESRWQEEGQKSNGAGRSGNQAPPPSPIHNALGQVVSKVLFAGADSPTPCKTPSSLDSQMYTPPPQSPAASCSRQQASEVIDQLMKDAEESDGHEFEDDPLLQLLRQQRKWVKEQLW</sequence>
<protein>
    <submittedName>
        <fullName evidence="2">Uncharacterized protein</fullName>
    </submittedName>
</protein>
<feature type="region of interest" description="Disordered" evidence="1">
    <location>
        <begin position="256"/>
        <end position="431"/>
    </location>
</feature>
<keyword evidence="3" id="KW-1185">Reference proteome</keyword>
<feature type="compositionally biased region" description="Basic residues" evidence="1">
    <location>
        <begin position="311"/>
        <end position="323"/>
    </location>
</feature>
<gene>
    <name evidence="2" type="ORF">DNTS_026249</name>
</gene>
<evidence type="ECO:0000313" key="3">
    <source>
        <dbReference type="Proteomes" id="UP000316079"/>
    </source>
</evidence>
<feature type="compositionally biased region" description="Basic and acidic residues" evidence="1">
    <location>
        <begin position="342"/>
        <end position="364"/>
    </location>
</feature>
<name>A0A553QNL8_9TELE</name>
<organism evidence="2 3">
    <name type="scientific">Danionella cerebrum</name>
    <dbReference type="NCBI Taxonomy" id="2873325"/>
    <lineage>
        <taxon>Eukaryota</taxon>
        <taxon>Metazoa</taxon>
        <taxon>Chordata</taxon>
        <taxon>Craniata</taxon>
        <taxon>Vertebrata</taxon>
        <taxon>Euteleostomi</taxon>
        <taxon>Actinopterygii</taxon>
        <taxon>Neopterygii</taxon>
        <taxon>Teleostei</taxon>
        <taxon>Ostariophysi</taxon>
        <taxon>Cypriniformes</taxon>
        <taxon>Danionidae</taxon>
        <taxon>Danioninae</taxon>
        <taxon>Danionella</taxon>
    </lineage>
</organism>
<evidence type="ECO:0000256" key="1">
    <source>
        <dbReference type="SAM" id="MobiDB-lite"/>
    </source>
</evidence>
<dbReference type="PANTHER" id="PTHR22045:SF6">
    <property type="entry name" value="PROLINE AND SERINE-RICH PROTEIN 3"/>
    <property type="match status" value="1"/>
</dbReference>
<feature type="compositionally biased region" description="Polar residues" evidence="1">
    <location>
        <begin position="365"/>
        <end position="375"/>
    </location>
</feature>
<dbReference type="EMBL" id="SRMA01025754">
    <property type="protein sequence ID" value="TRY91356.1"/>
    <property type="molecule type" value="Genomic_DNA"/>
</dbReference>
<dbReference type="InterPro" id="IPR037646">
    <property type="entry name" value="PROSER3"/>
</dbReference>
<reference evidence="2 3" key="1">
    <citation type="journal article" date="2019" name="Sci. Data">
        <title>Hybrid genome assembly and annotation of Danionella translucida.</title>
        <authorList>
            <person name="Kadobianskyi M."/>
            <person name="Schulze L."/>
            <person name="Schuelke M."/>
            <person name="Judkewitz B."/>
        </authorList>
    </citation>
    <scope>NUCLEOTIDE SEQUENCE [LARGE SCALE GENOMIC DNA]</scope>
    <source>
        <strain evidence="2 3">Bolton</strain>
    </source>
</reference>
<comment type="caution">
    <text evidence="2">The sequence shown here is derived from an EMBL/GenBank/DDBJ whole genome shotgun (WGS) entry which is preliminary data.</text>
</comment>
<dbReference type="PANTHER" id="PTHR22045">
    <property type="entry name" value="PROLINE AND SERINE-RICH PROTEIN 3"/>
    <property type="match status" value="1"/>
</dbReference>
<feature type="compositionally biased region" description="Polar residues" evidence="1">
    <location>
        <begin position="422"/>
        <end position="431"/>
    </location>
</feature>
<dbReference type="OrthoDB" id="10043502at2759"/>
<accession>A0A553QNL8</accession>
<feature type="compositionally biased region" description="Basic and acidic residues" evidence="1">
    <location>
        <begin position="294"/>
        <end position="310"/>
    </location>
</feature>
<feature type="compositionally biased region" description="Polar residues" evidence="1">
    <location>
        <begin position="403"/>
        <end position="415"/>
    </location>
</feature>
<feature type="compositionally biased region" description="Low complexity" evidence="1">
    <location>
        <begin position="275"/>
        <end position="289"/>
    </location>
</feature>